<reference evidence="1 2" key="1">
    <citation type="submission" date="2015-09" db="EMBL/GenBank/DDBJ databases">
        <title>Spore heat resistance.</title>
        <authorList>
            <person name="Boekhorst J."/>
            <person name="Berendsen E.M."/>
            <person name="Wells-Bennik M.H."/>
            <person name="Kuipers O.P."/>
        </authorList>
    </citation>
    <scope>NUCLEOTIDE SEQUENCE [LARGE SCALE GENOMIC DNA]</scope>
    <source>
        <strain evidence="1 2">B4122</strain>
    </source>
</reference>
<evidence type="ECO:0000313" key="1">
    <source>
        <dbReference type="EMBL" id="KZD91023.1"/>
    </source>
</evidence>
<sequence>MVPPYNKISIYRQLELMYILDEGVETHGMWSEDHYLFG</sequence>
<protein>
    <submittedName>
        <fullName evidence="1">Uncharacterized protein</fullName>
    </submittedName>
</protein>
<name>A0AAP1H7S9_BACIU</name>
<evidence type="ECO:0000313" key="2">
    <source>
        <dbReference type="Proteomes" id="UP000076442"/>
    </source>
</evidence>
<gene>
    <name evidence="1" type="ORF">B4122_2612</name>
</gene>
<accession>A0AAP1H7S9</accession>
<proteinExistence type="predicted"/>
<dbReference type="EMBL" id="LJZV01000013">
    <property type="protein sequence ID" value="KZD91023.1"/>
    <property type="molecule type" value="Genomic_DNA"/>
</dbReference>
<dbReference type="Proteomes" id="UP000076442">
    <property type="component" value="Unassembled WGS sequence"/>
</dbReference>
<organism evidence="1 2">
    <name type="scientific">Bacillus subtilis</name>
    <dbReference type="NCBI Taxonomy" id="1423"/>
    <lineage>
        <taxon>Bacteria</taxon>
        <taxon>Bacillati</taxon>
        <taxon>Bacillota</taxon>
        <taxon>Bacilli</taxon>
        <taxon>Bacillales</taxon>
        <taxon>Bacillaceae</taxon>
        <taxon>Bacillus</taxon>
    </lineage>
</organism>
<comment type="caution">
    <text evidence="1">The sequence shown here is derived from an EMBL/GenBank/DDBJ whole genome shotgun (WGS) entry which is preliminary data.</text>
</comment>
<dbReference type="AlphaFoldDB" id="A0AAP1H7S9"/>